<proteinExistence type="predicted"/>
<evidence type="ECO:0000313" key="3">
    <source>
        <dbReference type="Proteomes" id="UP000559117"/>
    </source>
</evidence>
<gene>
    <name evidence="2" type="ORF">HNR32_001514</name>
</gene>
<dbReference type="InterPro" id="IPR003399">
    <property type="entry name" value="Mce/MlaD"/>
</dbReference>
<dbReference type="PANTHER" id="PTHR33371:SF4">
    <property type="entry name" value="INTERMEMBRANE PHOSPHOLIPID TRANSPORT SYSTEM BINDING PROTEIN MLAD"/>
    <property type="match status" value="1"/>
</dbReference>
<keyword evidence="3" id="KW-1185">Reference proteome</keyword>
<dbReference type="RefSeq" id="WP_183861238.1">
    <property type="nucleotide sequence ID" value="NZ_JACHFH010000016.1"/>
</dbReference>
<reference evidence="2 3" key="1">
    <citation type="submission" date="2020-08" db="EMBL/GenBank/DDBJ databases">
        <title>Genomic Encyclopedia of Type Strains, Phase IV (KMG-IV): sequencing the most valuable type-strain genomes for metagenomic binning, comparative biology and taxonomic classification.</title>
        <authorList>
            <person name="Goeker M."/>
        </authorList>
    </citation>
    <scope>NUCLEOTIDE SEQUENCE [LARGE SCALE GENOMIC DNA]</scope>
    <source>
        <strain evidence="2 3">DSM 24661</strain>
    </source>
</reference>
<dbReference type="AlphaFoldDB" id="A0A840UGW7"/>
<comment type="caution">
    <text evidence="2">The sequence shown here is derived from an EMBL/GenBank/DDBJ whole genome shotgun (WGS) entry which is preliminary data.</text>
</comment>
<dbReference type="Pfam" id="PF02470">
    <property type="entry name" value="MlaD"/>
    <property type="match status" value="1"/>
</dbReference>
<organism evidence="2 3">
    <name type="scientific">Pectinatus brassicae</name>
    <dbReference type="NCBI Taxonomy" id="862415"/>
    <lineage>
        <taxon>Bacteria</taxon>
        <taxon>Bacillati</taxon>
        <taxon>Bacillota</taxon>
        <taxon>Negativicutes</taxon>
        <taxon>Selenomonadales</taxon>
        <taxon>Selenomonadaceae</taxon>
        <taxon>Pectinatus</taxon>
    </lineage>
</organism>
<evidence type="ECO:0000313" key="2">
    <source>
        <dbReference type="EMBL" id="MBB5336366.1"/>
    </source>
</evidence>
<evidence type="ECO:0000259" key="1">
    <source>
        <dbReference type="Pfam" id="PF02470"/>
    </source>
</evidence>
<dbReference type="PANTHER" id="PTHR33371">
    <property type="entry name" value="INTERMEMBRANE PHOSPHOLIPID TRANSPORT SYSTEM BINDING PROTEIN MLAD-RELATED"/>
    <property type="match status" value="1"/>
</dbReference>
<dbReference type="Proteomes" id="UP000559117">
    <property type="component" value="Unassembled WGS sequence"/>
</dbReference>
<feature type="domain" description="Mce/MlaD" evidence="1">
    <location>
        <begin position="35"/>
        <end position="107"/>
    </location>
</feature>
<dbReference type="InterPro" id="IPR052336">
    <property type="entry name" value="MlaD_Phospholipid_Transporter"/>
</dbReference>
<name>A0A840UGW7_9FIRM</name>
<sequence>MTIEAKVGLFTVTALALALAIVMHLSHFSFGEPPNYKITASFKYVDGLKPGALVRYAGVEVGNVRTVTTDSTGAKVVLQIKNEAKIPQNAIVTISSDGLMGEKFVNIYAAEKKAALYLKNNDVVKGTEAHNIETLMTAASATMEKVDKLVTAMNKIIANPAVQDSIINSASNLKKITDNMNEATAVIARLSIANEGNINGMVRNMTAITANMQQTTGQIEKMMNQLNGDGQMAENMRGAIANLSATSARIDKMAANLEPVIADPDTAAELKSMIHNASDVSKRANKMMTKINSIHTKVGADFLYNGKESDMMFNADLKLYNDSGNFLLLGGDDIGGDNPATNLQLGAGNDFFSGRVGLVDNNPGIGLDTYLGLWKFSVDAYDDDKVKLKLRSQYKLSPDYYLVGQVNNLNDSAKRLTYFGLRKEF</sequence>
<accession>A0A840UGW7</accession>
<dbReference type="GO" id="GO:0005548">
    <property type="term" value="F:phospholipid transporter activity"/>
    <property type="evidence" value="ECO:0007669"/>
    <property type="project" value="TreeGrafter"/>
</dbReference>
<dbReference type="EMBL" id="JACHFH010000016">
    <property type="protein sequence ID" value="MBB5336366.1"/>
    <property type="molecule type" value="Genomic_DNA"/>
</dbReference>
<dbReference type="GO" id="GO:0005543">
    <property type="term" value="F:phospholipid binding"/>
    <property type="evidence" value="ECO:0007669"/>
    <property type="project" value="TreeGrafter"/>
</dbReference>
<protein>
    <submittedName>
        <fullName evidence="2">Phospholipid/cholesterol/gamma-HCH transport system substrate-binding protein</fullName>
    </submittedName>
</protein>